<dbReference type="CDD" id="cd09274">
    <property type="entry name" value="RNase_HI_RT_Ty3"/>
    <property type="match status" value="1"/>
</dbReference>
<name>A0A9Q3KBH1_9BASI</name>
<proteinExistence type="predicted"/>
<dbReference type="GO" id="GO:0016787">
    <property type="term" value="F:hydrolase activity"/>
    <property type="evidence" value="ECO:0007669"/>
    <property type="project" value="UniProtKB-KW"/>
</dbReference>
<dbReference type="SUPFAM" id="SSF56672">
    <property type="entry name" value="DNA/RNA polymerases"/>
    <property type="match status" value="1"/>
</dbReference>
<dbReference type="Proteomes" id="UP000765509">
    <property type="component" value="Unassembled WGS sequence"/>
</dbReference>
<dbReference type="EMBL" id="AVOT02099849">
    <property type="protein sequence ID" value="MBW0577076.1"/>
    <property type="molecule type" value="Genomic_DNA"/>
</dbReference>
<gene>
    <name evidence="8" type="ORF">O181_116791</name>
</gene>
<evidence type="ECO:0000256" key="6">
    <source>
        <dbReference type="ARBA" id="ARBA00022918"/>
    </source>
</evidence>
<dbReference type="PANTHER" id="PTHR34072">
    <property type="entry name" value="ENZYMATIC POLYPROTEIN-RELATED"/>
    <property type="match status" value="1"/>
</dbReference>
<evidence type="ECO:0000256" key="4">
    <source>
        <dbReference type="ARBA" id="ARBA00022759"/>
    </source>
</evidence>
<keyword evidence="6" id="KW-0695">RNA-directed DNA polymerase</keyword>
<dbReference type="OrthoDB" id="1750432at2759"/>
<evidence type="ECO:0000256" key="5">
    <source>
        <dbReference type="ARBA" id="ARBA00022801"/>
    </source>
</evidence>
<dbReference type="GO" id="GO:0004519">
    <property type="term" value="F:endonuclease activity"/>
    <property type="evidence" value="ECO:0007669"/>
    <property type="project" value="UniProtKB-KW"/>
</dbReference>
<keyword evidence="2" id="KW-0548">Nucleotidyltransferase</keyword>
<organism evidence="8 9">
    <name type="scientific">Austropuccinia psidii MF-1</name>
    <dbReference type="NCBI Taxonomy" id="1389203"/>
    <lineage>
        <taxon>Eukaryota</taxon>
        <taxon>Fungi</taxon>
        <taxon>Dikarya</taxon>
        <taxon>Basidiomycota</taxon>
        <taxon>Pucciniomycotina</taxon>
        <taxon>Pucciniomycetes</taxon>
        <taxon>Pucciniales</taxon>
        <taxon>Sphaerophragmiaceae</taxon>
        <taxon>Austropuccinia</taxon>
    </lineage>
</organism>
<dbReference type="PANTHER" id="PTHR34072:SF52">
    <property type="entry name" value="RIBONUCLEASE H"/>
    <property type="match status" value="1"/>
</dbReference>
<keyword evidence="1" id="KW-0808">Transferase</keyword>
<dbReference type="InterPro" id="IPR041373">
    <property type="entry name" value="RT_RNaseH"/>
</dbReference>
<feature type="domain" description="Reverse transcriptase RNase H-like" evidence="7">
    <location>
        <begin position="2"/>
        <end position="86"/>
    </location>
</feature>
<dbReference type="GO" id="GO:0003964">
    <property type="term" value="F:RNA-directed DNA polymerase activity"/>
    <property type="evidence" value="ECO:0007669"/>
    <property type="project" value="UniProtKB-KW"/>
</dbReference>
<keyword evidence="9" id="KW-1185">Reference proteome</keyword>
<comment type="caution">
    <text evidence="8">The sequence shown here is derived from an EMBL/GenBank/DDBJ whole genome shotgun (WGS) entry which is preliminary data.</text>
</comment>
<dbReference type="Pfam" id="PF17917">
    <property type="entry name" value="RT_RNaseH"/>
    <property type="match status" value="1"/>
</dbReference>
<keyword evidence="4" id="KW-0255">Endonuclease</keyword>
<dbReference type="InterPro" id="IPR043502">
    <property type="entry name" value="DNA/RNA_pol_sf"/>
</dbReference>
<protein>
    <recommendedName>
        <fullName evidence="7">Reverse transcriptase RNase H-like domain-containing protein</fullName>
    </recommendedName>
</protein>
<evidence type="ECO:0000313" key="9">
    <source>
        <dbReference type="Proteomes" id="UP000765509"/>
    </source>
</evidence>
<evidence type="ECO:0000313" key="8">
    <source>
        <dbReference type="EMBL" id="MBW0577076.1"/>
    </source>
</evidence>
<evidence type="ECO:0000256" key="1">
    <source>
        <dbReference type="ARBA" id="ARBA00022679"/>
    </source>
</evidence>
<sequence length="123" mass="13700">MSQVSDSGKNPIAFHSCKLVPAELSYEIHDKELLAIVWALKSWTAFLLSLSSPFEALTNHSSLQYFMPSKVLTLLQACWAEFLSGFHFSITYRPGCLATLTDALSCRDNVYPERGGILSARIQ</sequence>
<accession>A0A9Q3KBH1</accession>
<keyword evidence="5" id="KW-0378">Hydrolase</keyword>
<evidence type="ECO:0000256" key="2">
    <source>
        <dbReference type="ARBA" id="ARBA00022695"/>
    </source>
</evidence>
<dbReference type="AlphaFoldDB" id="A0A9Q3KBH1"/>
<keyword evidence="3" id="KW-0540">Nuclease</keyword>
<evidence type="ECO:0000259" key="7">
    <source>
        <dbReference type="Pfam" id="PF17917"/>
    </source>
</evidence>
<reference evidence="8" key="1">
    <citation type="submission" date="2021-03" db="EMBL/GenBank/DDBJ databases">
        <title>Draft genome sequence of rust myrtle Austropuccinia psidii MF-1, a brazilian biotype.</title>
        <authorList>
            <person name="Quecine M.C."/>
            <person name="Pachon D.M.R."/>
            <person name="Bonatelli M.L."/>
            <person name="Correr F.H."/>
            <person name="Franceschini L.M."/>
            <person name="Leite T.F."/>
            <person name="Margarido G.R.A."/>
            <person name="Almeida C.A."/>
            <person name="Ferrarezi J.A."/>
            <person name="Labate C.A."/>
        </authorList>
    </citation>
    <scope>NUCLEOTIDE SEQUENCE</scope>
    <source>
        <strain evidence="8">MF-1</strain>
    </source>
</reference>
<evidence type="ECO:0000256" key="3">
    <source>
        <dbReference type="ARBA" id="ARBA00022722"/>
    </source>
</evidence>